<keyword evidence="4" id="KW-1185">Reference proteome</keyword>
<name>A0A517ZXP2_9PLAN</name>
<feature type="transmembrane region" description="Helical" evidence="1">
    <location>
        <begin position="51"/>
        <end position="77"/>
    </location>
</feature>
<dbReference type="InterPro" id="IPR027558">
    <property type="entry name" value="Pre_pil_HX9DG_C"/>
</dbReference>
<dbReference type="AlphaFoldDB" id="A0A517ZXP2"/>
<dbReference type="Pfam" id="PF07596">
    <property type="entry name" value="SBP_bac_10"/>
    <property type="match status" value="2"/>
</dbReference>
<dbReference type="Proteomes" id="UP000319383">
    <property type="component" value="Chromosome"/>
</dbReference>
<evidence type="ECO:0000313" key="4">
    <source>
        <dbReference type="Proteomes" id="UP000319383"/>
    </source>
</evidence>
<dbReference type="SUPFAM" id="SSF54523">
    <property type="entry name" value="Pili subunits"/>
    <property type="match status" value="1"/>
</dbReference>
<dbReference type="KEGG" id="sdyn:Mal52_57820"/>
<dbReference type="NCBIfam" id="TIGR04294">
    <property type="entry name" value="pre_pil_HX9DG"/>
    <property type="match status" value="1"/>
</dbReference>
<evidence type="ECO:0000313" key="3">
    <source>
        <dbReference type="EMBL" id="QDU47254.1"/>
    </source>
</evidence>
<proteinExistence type="predicted"/>
<dbReference type="EMBL" id="CP036276">
    <property type="protein sequence ID" value="QDU47254.1"/>
    <property type="molecule type" value="Genomic_DNA"/>
</dbReference>
<protein>
    <recommendedName>
        <fullName evidence="2">DUF1559 domain-containing protein</fullName>
    </recommendedName>
</protein>
<sequence>MKTCPFCAEEIQEAAVKCRYCNSDLTGAPAVQGDAAYASSDPPPKSSTSTAWILVAVLGGGALLVVPCMIAMLLPAVQQAREAARRTQCRNNLKQIGLALHNYHDVWGSFPPAYIADETGRPMHSWRVLILPYLDQQALYDQYDFDEPWDGPNNSRLLANRPPVYACPSSDLDATSTYYAAIAGEPCVFAGAEPIAIRDITDGASNTILVGEVSGMGIPWMEPRDVEFDTYTNIGDPAGFSSDHSGGAFFLFADGSVQFLSEETDPDVARSLFTHAGGEMIPVW</sequence>
<feature type="domain" description="DUF1559" evidence="2">
    <location>
        <begin position="78"/>
        <end position="215"/>
    </location>
</feature>
<dbReference type="InterPro" id="IPR045584">
    <property type="entry name" value="Pilin-like"/>
</dbReference>
<gene>
    <name evidence="3" type="ORF">Mal52_57820</name>
</gene>
<feature type="domain" description="DUF1559" evidence="2">
    <location>
        <begin position="229"/>
        <end position="266"/>
    </location>
</feature>
<evidence type="ECO:0000259" key="2">
    <source>
        <dbReference type="Pfam" id="PF07596"/>
    </source>
</evidence>
<dbReference type="PANTHER" id="PTHR30093">
    <property type="entry name" value="GENERAL SECRETION PATHWAY PROTEIN G"/>
    <property type="match status" value="1"/>
</dbReference>
<reference evidence="3 4" key="1">
    <citation type="submission" date="2019-02" db="EMBL/GenBank/DDBJ databases">
        <title>Deep-cultivation of Planctomycetes and their phenomic and genomic characterization uncovers novel biology.</title>
        <authorList>
            <person name="Wiegand S."/>
            <person name="Jogler M."/>
            <person name="Boedeker C."/>
            <person name="Pinto D."/>
            <person name="Vollmers J."/>
            <person name="Rivas-Marin E."/>
            <person name="Kohn T."/>
            <person name="Peeters S.H."/>
            <person name="Heuer A."/>
            <person name="Rast P."/>
            <person name="Oberbeckmann S."/>
            <person name="Bunk B."/>
            <person name="Jeske O."/>
            <person name="Meyerdierks A."/>
            <person name="Storesund J.E."/>
            <person name="Kallscheuer N."/>
            <person name="Luecker S."/>
            <person name="Lage O.M."/>
            <person name="Pohl T."/>
            <person name="Merkel B.J."/>
            <person name="Hornburger P."/>
            <person name="Mueller R.-W."/>
            <person name="Bruemmer F."/>
            <person name="Labrenz M."/>
            <person name="Spormann A.M."/>
            <person name="Op den Camp H."/>
            <person name="Overmann J."/>
            <person name="Amann R."/>
            <person name="Jetten M.S.M."/>
            <person name="Mascher T."/>
            <person name="Medema M.H."/>
            <person name="Devos D.P."/>
            <person name="Kaster A.-K."/>
            <person name="Ovreas L."/>
            <person name="Rohde M."/>
            <person name="Galperin M.Y."/>
            <person name="Jogler C."/>
        </authorList>
    </citation>
    <scope>NUCLEOTIDE SEQUENCE [LARGE SCALE GENOMIC DNA]</scope>
    <source>
        <strain evidence="3 4">Mal52</strain>
    </source>
</reference>
<evidence type="ECO:0000256" key="1">
    <source>
        <dbReference type="SAM" id="Phobius"/>
    </source>
</evidence>
<dbReference type="RefSeq" id="WP_145380006.1">
    <property type="nucleotide sequence ID" value="NZ_CP036276.1"/>
</dbReference>
<keyword evidence="1" id="KW-1133">Transmembrane helix</keyword>
<keyword evidence="1" id="KW-0812">Transmembrane</keyword>
<organism evidence="3 4">
    <name type="scientific">Symmachiella dynata</name>
    <dbReference type="NCBI Taxonomy" id="2527995"/>
    <lineage>
        <taxon>Bacteria</taxon>
        <taxon>Pseudomonadati</taxon>
        <taxon>Planctomycetota</taxon>
        <taxon>Planctomycetia</taxon>
        <taxon>Planctomycetales</taxon>
        <taxon>Planctomycetaceae</taxon>
        <taxon>Symmachiella</taxon>
    </lineage>
</organism>
<dbReference type="PANTHER" id="PTHR30093:SF2">
    <property type="entry name" value="TYPE II SECRETION SYSTEM PROTEIN H"/>
    <property type="match status" value="1"/>
</dbReference>
<dbReference type="InterPro" id="IPR011453">
    <property type="entry name" value="DUF1559"/>
</dbReference>
<keyword evidence="1" id="KW-0472">Membrane</keyword>
<accession>A0A517ZXP2</accession>